<dbReference type="Proteomes" id="UP000768163">
    <property type="component" value="Unassembled WGS sequence"/>
</dbReference>
<evidence type="ECO:0008006" key="4">
    <source>
        <dbReference type="Google" id="ProtNLM"/>
    </source>
</evidence>
<evidence type="ECO:0000313" key="3">
    <source>
        <dbReference type="Proteomes" id="UP000768163"/>
    </source>
</evidence>
<sequence>MQTSTVTAIFEDQIISEMMPIVIEKINIAIEPIIRETLKQIIDENITHETMKLSEKSFTELWENEEDKIWDEY</sequence>
<dbReference type="Proteomes" id="UP000738826">
    <property type="component" value="Unassembled WGS sequence"/>
</dbReference>
<proteinExistence type="predicted"/>
<name>A0A8J7YSZ7_9ARCH</name>
<evidence type="ECO:0000313" key="1">
    <source>
        <dbReference type="EMBL" id="NCN65166.1"/>
    </source>
</evidence>
<dbReference type="EMBL" id="JAACVF010000095">
    <property type="protein sequence ID" value="NCN65166.1"/>
    <property type="molecule type" value="Genomic_DNA"/>
</dbReference>
<reference evidence="1" key="1">
    <citation type="submission" date="2019-11" db="EMBL/GenBank/DDBJ databases">
        <title>Lipid analysis of CO2-rich subsurface aquifers suggests an autotrophy-based deep biosphere with lysolipids enriched in CPR bacteria.</title>
        <authorList>
            <person name="Probst A.J."/>
            <person name="Elling F.J."/>
            <person name="Castelle C.J."/>
            <person name="Zhu Q."/>
            <person name="Elvert M."/>
            <person name="Birarda G."/>
            <person name="Holman H.-Y."/>
            <person name="Lane K.R."/>
            <person name="Ladd B."/>
            <person name="Ryan M.C."/>
            <person name="Woyke T."/>
            <person name="Hinrichs K.-U."/>
            <person name="Banfield J.F."/>
        </authorList>
    </citation>
    <scope>NUCLEOTIDE SEQUENCE</scope>
    <source>
        <strain evidence="1">CG_2015-01_33_1645</strain>
        <strain evidence="2">CG_2015-04_33_537</strain>
    </source>
</reference>
<gene>
    <name evidence="2" type="ORF">GW779_04835</name>
    <name evidence="1" type="ORF">GW910_03735</name>
</gene>
<dbReference type="EMBL" id="JAACQH010000102">
    <property type="protein sequence ID" value="NCS91719.1"/>
    <property type="molecule type" value="Genomic_DNA"/>
</dbReference>
<dbReference type="AlphaFoldDB" id="A0A8J7YSZ7"/>
<accession>A0A8J7YSZ7</accession>
<protein>
    <recommendedName>
        <fullName evidence="4">DUF2281 domain-containing protein</fullName>
    </recommendedName>
</protein>
<comment type="caution">
    <text evidence="1">The sequence shown here is derived from an EMBL/GenBank/DDBJ whole genome shotgun (WGS) entry which is preliminary data.</text>
</comment>
<organism evidence="1 3">
    <name type="scientific">Candidatus Altarchaeum hamiconexum</name>
    <dbReference type="NCBI Taxonomy" id="1803513"/>
    <lineage>
        <taxon>Archaea</taxon>
        <taxon>Candidatus Altarchaeota</taxon>
        <taxon>Candidatus Altiarchaeia</taxon>
        <taxon>Candidatus Altarchaeales</taxon>
        <taxon>Candidatus Altarchaeaceae</taxon>
        <taxon>Candidatus Altarchaeum</taxon>
    </lineage>
</organism>
<evidence type="ECO:0000313" key="2">
    <source>
        <dbReference type="EMBL" id="NCS91719.1"/>
    </source>
</evidence>